<proteinExistence type="predicted"/>
<feature type="chain" id="PRO_5041375912" evidence="3">
    <location>
        <begin position="26"/>
        <end position="331"/>
    </location>
</feature>
<organism evidence="4 5">
    <name type="scientific">Dermatophilus congolensis</name>
    <dbReference type="NCBI Taxonomy" id="1863"/>
    <lineage>
        <taxon>Bacteria</taxon>
        <taxon>Bacillati</taxon>
        <taxon>Actinomycetota</taxon>
        <taxon>Actinomycetes</taxon>
        <taxon>Micrococcales</taxon>
        <taxon>Dermatophilaceae</taxon>
        <taxon>Dermatophilus</taxon>
    </lineage>
</organism>
<feature type="region of interest" description="Disordered" evidence="2">
    <location>
        <begin position="34"/>
        <end position="67"/>
    </location>
</feature>
<dbReference type="Proteomes" id="UP000254118">
    <property type="component" value="Unassembled WGS sequence"/>
</dbReference>
<name>A0AA46BPC3_9MICO</name>
<comment type="caution">
    <text evidence="4">The sequence shown here is derived from an EMBL/GenBank/DDBJ whole genome shotgun (WGS) entry which is preliminary data.</text>
</comment>
<dbReference type="Pfam" id="PF02585">
    <property type="entry name" value="PIG-L"/>
    <property type="match status" value="1"/>
</dbReference>
<reference evidence="4 5" key="1">
    <citation type="submission" date="2018-06" db="EMBL/GenBank/DDBJ databases">
        <authorList>
            <consortium name="Pathogen Informatics"/>
            <person name="Doyle S."/>
        </authorList>
    </citation>
    <scope>NUCLEOTIDE SEQUENCE [LARGE SCALE GENOMIC DNA]</scope>
    <source>
        <strain evidence="4 5">NCTC7915</strain>
    </source>
</reference>
<evidence type="ECO:0000256" key="2">
    <source>
        <dbReference type="SAM" id="MobiDB-lite"/>
    </source>
</evidence>
<gene>
    <name evidence="4" type="ORF">NCTC7915_01769</name>
</gene>
<dbReference type="InterPro" id="IPR003737">
    <property type="entry name" value="GlcNAc_PI_deacetylase-related"/>
</dbReference>
<feature type="signal peptide" evidence="3">
    <location>
        <begin position="1"/>
        <end position="25"/>
    </location>
</feature>
<dbReference type="SUPFAM" id="SSF102588">
    <property type="entry name" value="LmbE-like"/>
    <property type="match status" value="1"/>
</dbReference>
<dbReference type="Gene3D" id="3.40.50.10320">
    <property type="entry name" value="LmbE-like"/>
    <property type="match status" value="1"/>
</dbReference>
<protein>
    <submittedName>
        <fullName evidence="4">Uncharacterized proteins, LmbE homologs</fullName>
    </submittedName>
</protein>
<dbReference type="InterPro" id="IPR024078">
    <property type="entry name" value="LmbE-like_dom_sf"/>
</dbReference>
<evidence type="ECO:0000256" key="1">
    <source>
        <dbReference type="ARBA" id="ARBA00022833"/>
    </source>
</evidence>
<dbReference type="EMBL" id="UFYA01000001">
    <property type="protein sequence ID" value="STD12386.1"/>
    <property type="molecule type" value="Genomic_DNA"/>
</dbReference>
<evidence type="ECO:0000313" key="4">
    <source>
        <dbReference type="EMBL" id="STD12386.1"/>
    </source>
</evidence>
<dbReference type="AlphaFoldDB" id="A0AA46BPC3"/>
<accession>A0AA46BPC3</accession>
<evidence type="ECO:0000256" key="3">
    <source>
        <dbReference type="SAM" id="SignalP"/>
    </source>
</evidence>
<feature type="compositionally biased region" description="Polar residues" evidence="2">
    <location>
        <begin position="45"/>
        <end position="54"/>
    </location>
</feature>
<keyword evidence="1" id="KW-0862">Zinc</keyword>
<evidence type="ECO:0000313" key="5">
    <source>
        <dbReference type="Proteomes" id="UP000254118"/>
    </source>
</evidence>
<dbReference type="RefSeq" id="WP_115031345.1">
    <property type="nucleotide sequence ID" value="NZ_UFYA01000001.1"/>
</dbReference>
<dbReference type="GO" id="GO:0016137">
    <property type="term" value="P:glycoside metabolic process"/>
    <property type="evidence" value="ECO:0007669"/>
    <property type="project" value="UniProtKB-ARBA"/>
</dbReference>
<sequence>MAAPTVRTFAAVLFLSMWGTTSLTAAGSAPTDAAIAPSHAHTPAHTPSTASADSARQRESVRSRLQHRAHTQVYISPHQDDETLSMGSAIATDTAAGKDVHLVLVTRGNNARGHRVVNNALTRAGLPPITQAQYQAGRNAEFVSAARKLGIKTENVHFLGVEDTDEPQPFRTAMDQIINTYGPHAAYNSMSWLDKNPAHYHLADHLDRRCRDGNGPECHFYQYSSYQPDAPSYAITTAVATPIGAWIPSTDGRVLQAAEEYRRWDPNNGRYAIGWKYSVSRSFRALRERPGVWTHGPSSRDAWVTGSDRTRALNWIATTQSRPDVELATLR</sequence>
<keyword evidence="3" id="KW-0732">Signal</keyword>